<keyword evidence="1" id="KW-0472">Membrane</keyword>
<reference evidence="3" key="1">
    <citation type="journal article" date="2011" name="PLoS Genet.">
        <title>Azospirillum genomes reveal transition of bacteria from aquatic to terrestrial environments.</title>
        <authorList>
            <person name="Wisniewski-Dye F."/>
            <person name="Borziak K."/>
            <person name="Khalsa-Moyers G."/>
            <person name="Alexandre G."/>
            <person name="Sukharnikov L.O."/>
            <person name="Wuichet K."/>
            <person name="Hurst G.B."/>
            <person name="McDonald W.H."/>
            <person name="Robertson J.S."/>
            <person name="Barbe V."/>
            <person name="Calteau A."/>
            <person name="Rouy Z."/>
            <person name="Mangenot S."/>
            <person name="Prigent-Combaret C."/>
            <person name="Normand P."/>
            <person name="Boyer M."/>
            <person name="Siguier P."/>
            <person name="Dessaux Y."/>
            <person name="Elmerich C."/>
            <person name="Condemine G."/>
            <person name="Krishnen G."/>
            <person name="Kennedy I."/>
            <person name="Paterson A.H."/>
            <person name="Gonzalez V."/>
            <person name="Mavingui P."/>
            <person name="Zhulin I.B."/>
        </authorList>
    </citation>
    <scope>NUCLEOTIDE SEQUENCE [LARGE SCALE GENOMIC DNA]</scope>
    <source>
        <strain evidence="3">4B</strain>
    </source>
</reference>
<keyword evidence="3" id="KW-1185">Reference proteome</keyword>
<dbReference type="AlphaFoldDB" id="G7Z795"/>
<evidence type="ECO:0000313" key="3">
    <source>
        <dbReference type="Proteomes" id="UP000005667"/>
    </source>
</evidence>
<dbReference type="STRING" id="862719.AZOLI_1470"/>
<gene>
    <name evidence="2" type="ordered locus">AZOLI_1470</name>
</gene>
<protein>
    <recommendedName>
        <fullName evidence="4">DoxX family protein</fullName>
    </recommendedName>
</protein>
<evidence type="ECO:0000256" key="1">
    <source>
        <dbReference type="SAM" id="Phobius"/>
    </source>
</evidence>
<dbReference type="Proteomes" id="UP000005667">
    <property type="component" value="Chromosome"/>
</dbReference>
<feature type="transmembrane region" description="Helical" evidence="1">
    <location>
        <begin position="102"/>
        <end position="125"/>
    </location>
</feature>
<dbReference type="EMBL" id="FQ311868">
    <property type="protein sequence ID" value="CBS86771.1"/>
    <property type="molecule type" value="Genomic_DNA"/>
</dbReference>
<name>G7Z795_AZOL4</name>
<keyword evidence="1" id="KW-1133">Transmembrane helix</keyword>
<evidence type="ECO:0000313" key="2">
    <source>
        <dbReference type="EMBL" id="CBS86771.1"/>
    </source>
</evidence>
<evidence type="ECO:0008006" key="4">
    <source>
        <dbReference type="Google" id="ProtNLM"/>
    </source>
</evidence>
<proteinExistence type="predicted"/>
<feature type="transmembrane region" description="Helical" evidence="1">
    <location>
        <begin position="45"/>
        <end position="65"/>
    </location>
</feature>
<sequence>MPVECSAAFHRLTSLGALAGLTAMKLVMLGSMFSRTPPFPPLEFAPLFAASIGLAALCAALIVAGSRWFGPAAVLLALESLLSYGPHKFYPGESSFFAQTAAVYPVLAIGTLLIAVFAASGWALFHSMGGGK</sequence>
<accession>G7Z795</accession>
<dbReference type="HOGENOM" id="CLU_1912748_0_0_5"/>
<feature type="transmembrane region" description="Helical" evidence="1">
    <location>
        <begin position="12"/>
        <end position="33"/>
    </location>
</feature>
<keyword evidence="1" id="KW-0812">Transmembrane</keyword>
<dbReference type="KEGG" id="ali:AZOLI_1470"/>
<dbReference type="RefSeq" id="WP_014247788.1">
    <property type="nucleotide sequence ID" value="NC_016622.1"/>
</dbReference>
<organism evidence="2 3">
    <name type="scientific">Azospirillum lipoferum (strain 4B)</name>
    <dbReference type="NCBI Taxonomy" id="862719"/>
    <lineage>
        <taxon>Bacteria</taxon>
        <taxon>Pseudomonadati</taxon>
        <taxon>Pseudomonadota</taxon>
        <taxon>Alphaproteobacteria</taxon>
        <taxon>Rhodospirillales</taxon>
        <taxon>Azospirillaceae</taxon>
        <taxon>Azospirillum</taxon>
    </lineage>
</organism>